<dbReference type="GO" id="GO:0032259">
    <property type="term" value="P:methylation"/>
    <property type="evidence" value="ECO:0007669"/>
    <property type="project" value="UniProtKB-KW"/>
</dbReference>
<name>A0ABT6B4Q4_9BURK</name>
<feature type="transmembrane region" description="Helical" evidence="1">
    <location>
        <begin position="43"/>
        <end position="65"/>
    </location>
</feature>
<feature type="transmembrane region" description="Helical" evidence="1">
    <location>
        <begin position="77"/>
        <end position="101"/>
    </location>
</feature>
<evidence type="ECO:0000259" key="2">
    <source>
        <dbReference type="Pfam" id="PF08241"/>
    </source>
</evidence>
<keyword evidence="3" id="KW-0808">Transferase</keyword>
<dbReference type="SUPFAM" id="SSF53335">
    <property type="entry name" value="S-adenosyl-L-methionine-dependent methyltransferases"/>
    <property type="match status" value="1"/>
</dbReference>
<feature type="domain" description="Methyltransferase type 11" evidence="2">
    <location>
        <begin position="154"/>
        <end position="259"/>
    </location>
</feature>
<proteinExistence type="predicted"/>
<protein>
    <submittedName>
        <fullName evidence="3">Class I SAM-dependent methyltransferase</fullName>
    </submittedName>
</protein>
<feature type="transmembrane region" description="Helical" evidence="1">
    <location>
        <begin position="12"/>
        <end position="31"/>
    </location>
</feature>
<dbReference type="EMBL" id="JARJLM010000717">
    <property type="protein sequence ID" value="MDF3839867.1"/>
    <property type="molecule type" value="Genomic_DNA"/>
</dbReference>
<keyword evidence="4" id="KW-1185">Reference proteome</keyword>
<dbReference type="PANTHER" id="PTHR43591">
    <property type="entry name" value="METHYLTRANSFERASE"/>
    <property type="match status" value="1"/>
</dbReference>
<comment type="caution">
    <text evidence="3">The sequence shown here is derived from an EMBL/GenBank/DDBJ whole genome shotgun (WGS) entry which is preliminary data.</text>
</comment>
<organism evidence="3 4">
    <name type="scientific">Cupriavidus basilensis</name>
    <dbReference type="NCBI Taxonomy" id="68895"/>
    <lineage>
        <taxon>Bacteria</taxon>
        <taxon>Pseudomonadati</taxon>
        <taxon>Pseudomonadota</taxon>
        <taxon>Betaproteobacteria</taxon>
        <taxon>Burkholderiales</taxon>
        <taxon>Burkholderiaceae</taxon>
        <taxon>Cupriavidus</taxon>
    </lineage>
</organism>
<dbReference type="GO" id="GO:0008168">
    <property type="term" value="F:methyltransferase activity"/>
    <property type="evidence" value="ECO:0007669"/>
    <property type="project" value="UniProtKB-KW"/>
</dbReference>
<keyword evidence="1" id="KW-0472">Membrane</keyword>
<dbReference type="PANTHER" id="PTHR43591:SF24">
    <property type="entry name" value="2-METHOXY-6-POLYPRENYL-1,4-BENZOQUINOL METHYLASE, MITOCHONDRIAL"/>
    <property type="match status" value="1"/>
</dbReference>
<dbReference type="RefSeq" id="WP_276269454.1">
    <property type="nucleotide sequence ID" value="NZ_JARJLM010000717.1"/>
</dbReference>
<feature type="transmembrane region" description="Helical" evidence="1">
    <location>
        <begin position="107"/>
        <end position="129"/>
    </location>
</feature>
<dbReference type="InterPro" id="IPR029063">
    <property type="entry name" value="SAM-dependent_MTases_sf"/>
</dbReference>
<evidence type="ECO:0000313" key="3">
    <source>
        <dbReference type="EMBL" id="MDF3839867.1"/>
    </source>
</evidence>
<dbReference type="Gene3D" id="3.40.50.150">
    <property type="entry name" value="Vaccinia Virus protein VP39"/>
    <property type="match status" value="1"/>
</dbReference>
<keyword evidence="1" id="KW-0812">Transmembrane</keyword>
<dbReference type="CDD" id="cd02440">
    <property type="entry name" value="AdoMet_MTases"/>
    <property type="match status" value="1"/>
</dbReference>
<evidence type="ECO:0000313" key="4">
    <source>
        <dbReference type="Proteomes" id="UP001216674"/>
    </source>
</evidence>
<gene>
    <name evidence="3" type="ORF">P3W85_44075</name>
</gene>
<keyword evidence="1" id="KW-1133">Transmembrane helix</keyword>
<keyword evidence="3" id="KW-0489">Methyltransferase</keyword>
<dbReference type="Pfam" id="PF08241">
    <property type="entry name" value="Methyltransf_11"/>
    <property type="match status" value="1"/>
</dbReference>
<reference evidence="3 4" key="1">
    <citation type="submission" date="2023-03" db="EMBL/GenBank/DDBJ databases">
        <title>Draft assemblies of triclosan tolerant bacteria isolated from returned activated sludge.</title>
        <authorList>
            <person name="Van Hamelsveld S."/>
        </authorList>
    </citation>
    <scope>NUCLEOTIDE SEQUENCE [LARGE SCALE GENOMIC DNA]</scope>
    <source>
        <strain evidence="3 4">GW210010_S58</strain>
    </source>
</reference>
<accession>A0ABT6B4Q4</accession>
<sequence>MQSHSATNKPHSHMWLVGIAGLAAGLALMVYVPSLKAVSQSLFWFAAFHLIGGVVLLGSLYAAVGRRLRQRPHIVDFGWAPAWTLGPLLAAIVFLAAAVALQIAMPGWWPCSIVLTFLSANAFAGHLAATSAARPDHAPLPLVDLLPGGRGLVLDGGCGAGRTSIAVARGVCGASIVALDRFDSDYIEEGGRALLMRNLNLARIEDRVHVQQGDLTDLPFSDASFDATVSAHAIDHLGDAKTAAMREMWRVLKPGGRFLLVVWVRGWSMFAIANVLSFALATRGSWRTLALRSGFDIQLDGSFNGHFFLLLSKPAGSAPLEDPLLPSSGI</sequence>
<dbReference type="Proteomes" id="UP001216674">
    <property type="component" value="Unassembled WGS sequence"/>
</dbReference>
<dbReference type="InterPro" id="IPR013216">
    <property type="entry name" value="Methyltransf_11"/>
</dbReference>
<feature type="transmembrane region" description="Helical" evidence="1">
    <location>
        <begin position="258"/>
        <end position="281"/>
    </location>
</feature>
<evidence type="ECO:0000256" key="1">
    <source>
        <dbReference type="SAM" id="Phobius"/>
    </source>
</evidence>